<sequence length="273" mass="30202">MPWFRVATQGATTDGREISRDWITQMAGNYDPKKYGARVWMEHMRGLFADGPFPALGDIKALKAEEVEDGKLALFADIDPTDQLKEINGKRQKVYTSIEVNPNFADTGEAYLEGLAVTDSPASLGTEMLKFSRSAGAASPLAHKKQHPENVFSEAVETQLDFSAQAPDADKGPSLADRVKALFKKHDAKTTQGFADFRSELEQTLELFVQKHADLAAELDRRPDENDFNELRAAHDELNTRFDELYTRLDDTPDTPNRPTATGGHGGAELTDC</sequence>
<protein>
    <submittedName>
        <fullName evidence="2">Phage capsid scaffolding protein (GPO) serine peptidase</fullName>
    </submittedName>
</protein>
<organism evidence="2 3">
    <name type="scientific">Modicisalibacter ilicicola DSM 19980</name>
    <dbReference type="NCBI Taxonomy" id="1121942"/>
    <lineage>
        <taxon>Bacteria</taxon>
        <taxon>Pseudomonadati</taxon>
        <taxon>Pseudomonadota</taxon>
        <taxon>Gammaproteobacteria</taxon>
        <taxon>Oceanospirillales</taxon>
        <taxon>Halomonadaceae</taxon>
        <taxon>Modicisalibacter</taxon>
    </lineage>
</organism>
<accession>A0A1M4Y4I4</accession>
<keyword evidence="3" id="KW-1185">Reference proteome</keyword>
<evidence type="ECO:0000313" key="2">
    <source>
        <dbReference type="EMBL" id="SHF00714.1"/>
    </source>
</evidence>
<gene>
    <name evidence="2" type="ORF">SAMN02745148_01583</name>
</gene>
<dbReference type="InterPro" id="IPR009228">
    <property type="entry name" value="Capsid_scaffold_GpO"/>
</dbReference>
<reference evidence="2 3" key="1">
    <citation type="submission" date="2016-11" db="EMBL/GenBank/DDBJ databases">
        <authorList>
            <person name="Jaros S."/>
            <person name="Januszkiewicz K."/>
            <person name="Wedrychowicz H."/>
        </authorList>
    </citation>
    <scope>NUCLEOTIDE SEQUENCE [LARGE SCALE GENOMIC DNA]</scope>
    <source>
        <strain evidence="2 3">DSM 19980</strain>
    </source>
</reference>
<dbReference type="STRING" id="1121942.SAMN02745148_01583"/>
<name>A0A1M4Y4I4_9GAMM</name>
<evidence type="ECO:0000256" key="1">
    <source>
        <dbReference type="SAM" id="MobiDB-lite"/>
    </source>
</evidence>
<proteinExistence type="predicted"/>
<evidence type="ECO:0000313" key="3">
    <source>
        <dbReference type="Proteomes" id="UP000184346"/>
    </source>
</evidence>
<dbReference type="EMBL" id="FQUJ01000006">
    <property type="protein sequence ID" value="SHF00714.1"/>
    <property type="molecule type" value="Genomic_DNA"/>
</dbReference>
<dbReference type="RefSeq" id="WP_072821506.1">
    <property type="nucleotide sequence ID" value="NZ_FQUJ01000006.1"/>
</dbReference>
<dbReference type="Pfam" id="PF05929">
    <property type="entry name" value="Phage_GPO"/>
    <property type="match status" value="1"/>
</dbReference>
<feature type="region of interest" description="Disordered" evidence="1">
    <location>
        <begin position="248"/>
        <end position="273"/>
    </location>
</feature>
<dbReference type="AlphaFoldDB" id="A0A1M4Y4I4"/>
<dbReference type="OrthoDB" id="5625143at2"/>
<dbReference type="Proteomes" id="UP000184346">
    <property type="component" value="Unassembled WGS sequence"/>
</dbReference>